<reference evidence="2 3" key="1">
    <citation type="journal article" date="2019" name="Sci. Rep.">
        <title>Orb-weaving spider Araneus ventricosus genome elucidates the spidroin gene catalogue.</title>
        <authorList>
            <person name="Kono N."/>
            <person name="Nakamura H."/>
            <person name="Ohtoshi R."/>
            <person name="Moran D.A.P."/>
            <person name="Shinohara A."/>
            <person name="Yoshida Y."/>
            <person name="Fujiwara M."/>
            <person name="Mori M."/>
            <person name="Tomita M."/>
            <person name="Arakawa K."/>
        </authorList>
    </citation>
    <scope>NUCLEOTIDE SEQUENCE [LARGE SCALE GENOMIC DNA]</scope>
</reference>
<evidence type="ECO:0000313" key="3">
    <source>
        <dbReference type="Proteomes" id="UP000499080"/>
    </source>
</evidence>
<name>A0A4Y2AM15_ARAVE</name>
<evidence type="ECO:0000313" key="2">
    <source>
        <dbReference type="EMBL" id="GBL80892.1"/>
    </source>
</evidence>
<dbReference type="Proteomes" id="UP000499080">
    <property type="component" value="Unassembled WGS sequence"/>
</dbReference>
<gene>
    <name evidence="2" type="ORF">AVEN_26307_1</name>
</gene>
<proteinExistence type="predicted"/>
<comment type="caution">
    <text evidence="2">The sequence shown here is derived from an EMBL/GenBank/DDBJ whole genome shotgun (WGS) entry which is preliminary data.</text>
</comment>
<protein>
    <submittedName>
        <fullName evidence="2">Uncharacterized protein</fullName>
    </submittedName>
</protein>
<dbReference type="EMBL" id="BGPR01000023">
    <property type="protein sequence ID" value="GBL80892.1"/>
    <property type="molecule type" value="Genomic_DNA"/>
</dbReference>
<organism evidence="2 3">
    <name type="scientific">Araneus ventricosus</name>
    <name type="common">Orbweaver spider</name>
    <name type="synonym">Epeira ventricosa</name>
    <dbReference type="NCBI Taxonomy" id="182803"/>
    <lineage>
        <taxon>Eukaryota</taxon>
        <taxon>Metazoa</taxon>
        <taxon>Ecdysozoa</taxon>
        <taxon>Arthropoda</taxon>
        <taxon>Chelicerata</taxon>
        <taxon>Arachnida</taxon>
        <taxon>Araneae</taxon>
        <taxon>Araneomorphae</taxon>
        <taxon>Entelegynae</taxon>
        <taxon>Araneoidea</taxon>
        <taxon>Araneidae</taxon>
        <taxon>Araneus</taxon>
    </lineage>
</organism>
<dbReference type="AlphaFoldDB" id="A0A4Y2AM15"/>
<accession>A0A4Y2AM15</accession>
<keyword evidence="1" id="KW-0472">Membrane</keyword>
<feature type="transmembrane region" description="Helical" evidence="1">
    <location>
        <begin position="92"/>
        <end position="114"/>
    </location>
</feature>
<evidence type="ECO:0000256" key="1">
    <source>
        <dbReference type="SAM" id="Phobius"/>
    </source>
</evidence>
<keyword evidence="3" id="KW-1185">Reference proteome</keyword>
<keyword evidence="1" id="KW-0812">Transmembrane</keyword>
<sequence length="118" mass="12962">MPGQNDVVEESCQLPDCPPALLTGTGMPLTRWKRKNTILAISDHLESNIDGGRMEKYNLRSGFSRMCGKAETLIVTISQGARPRGCALNLGLHIYFVCLALVCDILFVAGLMYLTACW</sequence>
<keyword evidence="1" id="KW-1133">Transmembrane helix</keyword>